<accession>A0A6J4Q4A0</accession>
<dbReference type="EMBL" id="CADCUZ010000144">
    <property type="protein sequence ID" value="CAA9434398.1"/>
    <property type="molecule type" value="Genomic_DNA"/>
</dbReference>
<proteinExistence type="predicted"/>
<dbReference type="GO" id="GO:0003824">
    <property type="term" value="F:catalytic activity"/>
    <property type="evidence" value="ECO:0007669"/>
    <property type="project" value="UniProtKB-ARBA"/>
</dbReference>
<dbReference type="PANTHER" id="PTHR12277:SF79">
    <property type="entry name" value="XAA-PRO DIPEPTIDYL-PEPTIDASE-RELATED"/>
    <property type="match status" value="1"/>
</dbReference>
<evidence type="ECO:0000313" key="2">
    <source>
        <dbReference type="EMBL" id="CAA9434398.1"/>
    </source>
</evidence>
<dbReference type="Pfam" id="PF12697">
    <property type="entry name" value="Abhydrolase_6"/>
    <property type="match status" value="1"/>
</dbReference>
<name>A0A6J4Q4A0_9ACTN</name>
<dbReference type="SUPFAM" id="SSF53474">
    <property type="entry name" value="alpha/beta-Hydrolases"/>
    <property type="match status" value="1"/>
</dbReference>
<dbReference type="AlphaFoldDB" id="A0A6J4Q4A0"/>
<feature type="domain" description="AB hydrolase-1" evidence="1">
    <location>
        <begin position="74"/>
        <end position="267"/>
    </location>
</feature>
<dbReference type="InterPro" id="IPR000073">
    <property type="entry name" value="AB_hydrolase_1"/>
</dbReference>
<sequence>MLRATLIVLGALALGYVGVGALVVLRMTAPSRHAPEATPAGAGLTYEEVGLTSTDGVRLKAWWVPAGGSPRAAVLVHGWGGDKSDEHILKTAPVYHREGYNVLIIDLRAQGESAGGRRTLGYREVRDVRGALLWLGRRGYKARDTVLHGWSMGGTSVVRAAPGAGVAAVVEEAGYGDLPLLLEAAIPRIAGISRFFVPGVLLAGRLWPDFDPWAVRPEREASELWKEGVPLFVIHSTGDGLIPVEHAKMFAAAHPEAKIWILQDQEHVEAFAHPDYEERLRSFLKESRKEAL</sequence>
<reference evidence="2" key="1">
    <citation type="submission" date="2020-02" db="EMBL/GenBank/DDBJ databases">
        <authorList>
            <person name="Meier V. D."/>
        </authorList>
    </citation>
    <scope>NUCLEOTIDE SEQUENCE</scope>
    <source>
        <strain evidence="2">AVDCRST_MAG55</strain>
    </source>
</reference>
<dbReference type="PANTHER" id="PTHR12277">
    <property type="entry name" value="ALPHA/BETA HYDROLASE DOMAIN-CONTAINING PROTEIN"/>
    <property type="match status" value="1"/>
</dbReference>
<dbReference type="Gene3D" id="3.40.50.1820">
    <property type="entry name" value="alpha/beta hydrolase"/>
    <property type="match status" value="1"/>
</dbReference>
<dbReference type="InterPro" id="IPR029058">
    <property type="entry name" value="AB_hydrolase_fold"/>
</dbReference>
<evidence type="ECO:0000259" key="1">
    <source>
        <dbReference type="Pfam" id="PF12697"/>
    </source>
</evidence>
<organism evidence="2">
    <name type="scientific">uncultured Rubrobacteraceae bacterium</name>
    <dbReference type="NCBI Taxonomy" id="349277"/>
    <lineage>
        <taxon>Bacteria</taxon>
        <taxon>Bacillati</taxon>
        <taxon>Actinomycetota</taxon>
        <taxon>Rubrobacteria</taxon>
        <taxon>Rubrobacterales</taxon>
        <taxon>Rubrobacteraceae</taxon>
        <taxon>environmental samples</taxon>
    </lineage>
</organism>
<protein>
    <recommendedName>
        <fullName evidence="1">AB hydrolase-1 domain-containing protein</fullName>
    </recommendedName>
</protein>
<gene>
    <name evidence="2" type="ORF">AVDCRST_MAG55-2899</name>
</gene>